<feature type="signal peptide" evidence="2">
    <location>
        <begin position="1"/>
        <end position="18"/>
    </location>
</feature>
<keyword evidence="4" id="KW-1185">Reference proteome</keyword>
<dbReference type="Pfam" id="PF16800">
    <property type="entry name" value="Endopep_inhib"/>
    <property type="match status" value="1"/>
</dbReference>
<dbReference type="PROSITE" id="PS51257">
    <property type="entry name" value="PROKAR_LIPOPROTEIN"/>
    <property type="match status" value="1"/>
</dbReference>
<organism evidence="3 4">
    <name type="scientific">Alicyclobacillus mengziensis</name>
    <dbReference type="NCBI Taxonomy" id="2931921"/>
    <lineage>
        <taxon>Bacteria</taxon>
        <taxon>Bacillati</taxon>
        <taxon>Bacillota</taxon>
        <taxon>Bacilli</taxon>
        <taxon>Bacillales</taxon>
        <taxon>Alicyclobacillaceae</taxon>
        <taxon>Alicyclobacillus</taxon>
    </lineage>
</organism>
<dbReference type="Proteomes" id="UP000663505">
    <property type="component" value="Chromosome"/>
</dbReference>
<evidence type="ECO:0000256" key="1">
    <source>
        <dbReference type="SAM" id="MobiDB-lite"/>
    </source>
</evidence>
<dbReference type="KEGG" id="afx:JZ786_17180"/>
<evidence type="ECO:0008006" key="5">
    <source>
        <dbReference type="Google" id="ProtNLM"/>
    </source>
</evidence>
<protein>
    <recommendedName>
        <fullName evidence="5">Lipoprotein</fullName>
    </recommendedName>
</protein>
<proteinExistence type="predicted"/>
<dbReference type="EMBL" id="CP071182">
    <property type="protein sequence ID" value="QSO46226.1"/>
    <property type="molecule type" value="Genomic_DNA"/>
</dbReference>
<sequence>MKKTIITGVAALSLVALLAGCGTSNTTGSSGTTGSAPVNAANSTSSTASPDINAQFVSVTASAQAAMDDFVTGKSLLGPMSTKTINGTNYAVVASSKSDLDTLENSYLDFMTQNQMNVMFSHVHDINGLYVFQPMKSSGDTNNWFKATVKSVVKKSDGYNVTLSVPQTNGSAPQTQTAILVKNSSGNFVYAGS</sequence>
<feature type="region of interest" description="Disordered" evidence="1">
    <location>
        <begin position="28"/>
        <end position="47"/>
    </location>
</feature>
<feature type="chain" id="PRO_5040902748" description="Lipoprotein" evidence="2">
    <location>
        <begin position="19"/>
        <end position="193"/>
    </location>
</feature>
<dbReference type="RefSeq" id="WP_206655595.1">
    <property type="nucleotide sequence ID" value="NZ_CP071182.1"/>
</dbReference>
<evidence type="ECO:0000256" key="2">
    <source>
        <dbReference type="SAM" id="SignalP"/>
    </source>
</evidence>
<evidence type="ECO:0000313" key="3">
    <source>
        <dbReference type="EMBL" id="QSO46226.1"/>
    </source>
</evidence>
<keyword evidence="2" id="KW-0732">Signal</keyword>
<dbReference type="InterPro" id="IPR031841">
    <property type="entry name" value="Endopep_inhib"/>
</dbReference>
<evidence type="ECO:0000313" key="4">
    <source>
        <dbReference type="Proteomes" id="UP000663505"/>
    </source>
</evidence>
<accession>A0A9X7VW90</accession>
<reference evidence="3 4" key="1">
    <citation type="submission" date="2021-02" db="EMBL/GenBank/DDBJ databases">
        <title>Alicyclobacillus curvatus sp. nov. and Alicyclobacillus mengziensis sp. nov., two acidophilic bacteria isolated from acid mine drainage.</title>
        <authorList>
            <person name="Huang Y."/>
        </authorList>
    </citation>
    <scope>NUCLEOTIDE SEQUENCE [LARGE SCALE GENOMIC DNA]</scope>
    <source>
        <strain evidence="3 4">S30H14</strain>
    </source>
</reference>
<name>A0A9X7VW90_9BACL</name>
<dbReference type="AlphaFoldDB" id="A0A9X7VW90"/>
<gene>
    <name evidence="3" type="ORF">JZ786_17180</name>
</gene>